<organism evidence="2 3">
    <name type="scientific">Botrimarina mediterranea</name>
    <dbReference type="NCBI Taxonomy" id="2528022"/>
    <lineage>
        <taxon>Bacteria</taxon>
        <taxon>Pseudomonadati</taxon>
        <taxon>Planctomycetota</taxon>
        <taxon>Planctomycetia</taxon>
        <taxon>Pirellulales</taxon>
        <taxon>Lacipirellulaceae</taxon>
        <taxon>Botrimarina</taxon>
    </lineage>
</organism>
<dbReference type="PANTHER" id="PTHR11735:SF11">
    <property type="entry name" value="TRNA THREONYLCARBAMOYLADENOSINE BIOSYNTHESIS PROTEIN TSAB"/>
    <property type="match status" value="1"/>
</dbReference>
<dbReference type="InterPro" id="IPR043129">
    <property type="entry name" value="ATPase_NBD"/>
</dbReference>
<proteinExistence type="predicted"/>
<dbReference type="InterPro" id="IPR022496">
    <property type="entry name" value="T6A_TsaB"/>
</dbReference>
<dbReference type="NCBIfam" id="TIGR03725">
    <property type="entry name" value="T6A_YeaZ"/>
    <property type="match status" value="1"/>
</dbReference>
<dbReference type="GO" id="GO:0002949">
    <property type="term" value="P:tRNA threonylcarbamoyladenosine modification"/>
    <property type="evidence" value="ECO:0007669"/>
    <property type="project" value="InterPro"/>
</dbReference>
<keyword evidence="3" id="KW-1185">Reference proteome</keyword>
<dbReference type="InterPro" id="IPR000905">
    <property type="entry name" value="Gcp-like_dom"/>
</dbReference>
<dbReference type="KEGG" id="bmei:Spa11_13690"/>
<evidence type="ECO:0000313" key="3">
    <source>
        <dbReference type="Proteomes" id="UP000316426"/>
    </source>
</evidence>
<dbReference type="EMBL" id="CP036349">
    <property type="protein sequence ID" value="QDV73175.1"/>
    <property type="molecule type" value="Genomic_DNA"/>
</dbReference>
<dbReference type="SUPFAM" id="SSF53067">
    <property type="entry name" value="Actin-like ATPase domain"/>
    <property type="match status" value="2"/>
</dbReference>
<sequence>MMSQPTPSDQLSTATPAESGRWLAIETSGLFGSVAAGVVTDAGCELAAARPLPRDARSARTLAPAIQSLLSELGWAPSELAAVAIAVGPGSFTGLRVGVTTAKTLAWAAGAAAIGVDTLDALAEATGPPQEPTGRLWTLLDAQRGEMFVADFDAVEGAWERHRGTWRATTETLKAELRPGDRVVGPPAAAFGGEPIEPTAGAVLQVAWRRWRDGAADSVFALAPQYHRLSAAEEKLVIK</sequence>
<dbReference type="PANTHER" id="PTHR11735">
    <property type="entry name" value="TRNA N6-ADENOSINE THREONYLCARBAMOYLTRANSFERASE"/>
    <property type="match status" value="1"/>
</dbReference>
<evidence type="ECO:0000313" key="2">
    <source>
        <dbReference type="EMBL" id="QDV73175.1"/>
    </source>
</evidence>
<evidence type="ECO:0000259" key="1">
    <source>
        <dbReference type="Pfam" id="PF00814"/>
    </source>
</evidence>
<protein>
    <submittedName>
        <fullName evidence="2">tRNA threonylcarbamoyladenosine biosynthesis protein TsaB</fullName>
    </submittedName>
</protein>
<name>A0A518K5W9_9BACT</name>
<dbReference type="Proteomes" id="UP000316426">
    <property type="component" value="Chromosome"/>
</dbReference>
<dbReference type="GO" id="GO:0005829">
    <property type="term" value="C:cytosol"/>
    <property type="evidence" value="ECO:0007669"/>
    <property type="project" value="TreeGrafter"/>
</dbReference>
<feature type="domain" description="Gcp-like" evidence="1">
    <location>
        <begin position="59"/>
        <end position="154"/>
    </location>
</feature>
<accession>A0A518K5W9</accession>
<dbReference type="Pfam" id="PF00814">
    <property type="entry name" value="TsaD"/>
    <property type="match status" value="1"/>
</dbReference>
<dbReference type="AlphaFoldDB" id="A0A518K5W9"/>
<reference evidence="2 3" key="1">
    <citation type="submission" date="2019-02" db="EMBL/GenBank/DDBJ databases">
        <title>Deep-cultivation of Planctomycetes and their phenomic and genomic characterization uncovers novel biology.</title>
        <authorList>
            <person name="Wiegand S."/>
            <person name="Jogler M."/>
            <person name="Boedeker C."/>
            <person name="Pinto D."/>
            <person name="Vollmers J."/>
            <person name="Rivas-Marin E."/>
            <person name="Kohn T."/>
            <person name="Peeters S.H."/>
            <person name="Heuer A."/>
            <person name="Rast P."/>
            <person name="Oberbeckmann S."/>
            <person name="Bunk B."/>
            <person name="Jeske O."/>
            <person name="Meyerdierks A."/>
            <person name="Storesund J.E."/>
            <person name="Kallscheuer N."/>
            <person name="Luecker S."/>
            <person name="Lage O.M."/>
            <person name="Pohl T."/>
            <person name="Merkel B.J."/>
            <person name="Hornburger P."/>
            <person name="Mueller R.-W."/>
            <person name="Bruemmer F."/>
            <person name="Labrenz M."/>
            <person name="Spormann A.M."/>
            <person name="Op den Camp H."/>
            <person name="Overmann J."/>
            <person name="Amann R."/>
            <person name="Jetten M.S.M."/>
            <person name="Mascher T."/>
            <person name="Medema M.H."/>
            <person name="Devos D.P."/>
            <person name="Kaster A.-K."/>
            <person name="Ovreas L."/>
            <person name="Rohde M."/>
            <person name="Galperin M.Y."/>
            <person name="Jogler C."/>
        </authorList>
    </citation>
    <scope>NUCLEOTIDE SEQUENCE [LARGE SCALE GENOMIC DNA]</scope>
    <source>
        <strain evidence="2 3">Spa11</strain>
    </source>
</reference>
<dbReference type="Gene3D" id="3.30.420.40">
    <property type="match status" value="2"/>
</dbReference>
<gene>
    <name evidence="2" type="primary">tsaB</name>
    <name evidence="2" type="ORF">Spa11_13690</name>
</gene>
<dbReference type="RefSeq" id="WP_145109711.1">
    <property type="nucleotide sequence ID" value="NZ_CP036349.1"/>
</dbReference>